<protein>
    <recommendedName>
        <fullName evidence="4">DUF4013 domain-containing protein</fullName>
    </recommendedName>
</protein>
<dbReference type="GeneID" id="65883527"/>
<dbReference type="RefSeq" id="WP_214400575.1">
    <property type="nucleotide sequence ID" value="NZ_LR792632.1"/>
</dbReference>
<evidence type="ECO:0000313" key="2">
    <source>
        <dbReference type="EMBL" id="CAB3288427.1"/>
    </source>
</evidence>
<feature type="transmembrane region" description="Helical" evidence="1">
    <location>
        <begin position="141"/>
        <end position="160"/>
    </location>
</feature>
<feature type="transmembrane region" description="Helical" evidence="1">
    <location>
        <begin position="68"/>
        <end position="91"/>
    </location>
</feature>
<keyword evidence="3" id="KW-1185">Reference proteome</keyword>
<keyword evidence="1" id="KW-0812">Transmembrane</keyword>
<keyword evidence="1" id="KW-0472">Membrane</keyword>
<organism evidence="2 3">
    <name type="scientific">Methanocaldococcus lauensis</name>
    <dbReference type="NCBI Taxonomy" id="2546128"/>
    <lineage>
        <taxon>Archaea</taxon>
        <taxon>Methanobacteriati</taxon>
        <taxon>Methanobacteriota</taxon>
        <taxon>Methanomada group</taxon>
        <taxon>Methanococci</taxon>
        <taxon>Methanococcales</taxon>
        <taxon>Methanocaldococcaceae</taxon>
        <taxon>Methanocaldococcus</taxon>
    </lineage>
</organism>
<feature type="transmembrane region" description="Helical" evidence="1">
    <location>
        <begin position="20"/>
        <end position="41"/>
    </location>
</feature>
<dbReference type="InterPro" id="IPR025098">
    <property type="entry name" value="DUF4013"/>
</dbReference>
<accession>A0A8D6SW28</accession>
<evidence type="ECO:0000313" key="3">
    <source>
        <dbReference type="Proteomes" id="UP000679213"/>
    </source>
</evidence>
<evidence type="ECO:0008006" key="4">
    <source>
        <dbReference type="Google" id="ProtNLM"/>
    </source>
</evidence>
<sequence length="196" mass="22171">MDIMEGLKFPMNDKDWTKKVLIGGLLNIIPIVNFISTGYSLETMKLIINNTEKLPEWDNFGSKFVKGLVSIIISMIYLIIPFIIMLVLLYLNKIAGLIIGFILTMIFGFIIPMAIANFVAKDSFGAAFEFGEIINRIKSVFGEYVICYLIIIGLYIIVSIVMLIPIIGWILGSIFIFYIQLVYAYYFGTLYAKSSP</sequence>
<feature type="transmembrane region" description="Helical" evidence="1">
    <location>
        <begin position="166"/>
        <end position="186"/>
    </location>
</feature>
<gene>
    <name evidence="2" type="ORF">MLAUSG7_0721</name>
</gene>
<proteinExistence type="predicted"/>
<dbReference type="KEGG" id="mesg:MLAUSG7_0721"/>
<dbReference type="Pfam" id="PF13197">
    <property type="entry name" value="DUF4013"/>
    <property type="match status" value="1"/>
</dbReference>
<dbReference type="Proteomes" id="UP000679213">
    <property type="component" value="Chromosome I"/>
</dbReference>
<evidence type="ECO:0000256" key="1">
    <source>
        <dbReference type="SAM" id="Phobius"/>
    </source>
</evidence>
<keyword evidence="1" id="KW-1133">Transmembrane helix</keyword>
<reference evidence="2 3" key="1">
    <citation type="submission" date="2020-04" db="EMBL/GenBank/DDBJ databases">
        <authorList>
            <consortium name="Genoscope - CEA"/>
            <person name="William W."/>
        </authorList>
    </citation>
    <scope>NUCLEOTIDE SEQUENCE [LARGE SCALE GENOMIC DNA]</scope>
    <source>
        <strain evidence="2 3">SG7</strain>
    </source>
</reference>
<name>A0A8D6SW28_9EURY</name>
<feature type="transmembrane region" description="Helical" evidence="1">
    <location>
        <begin position="97"/>
        <end position="120"/>
    </location>
</feature>
<dbReference type="EMBL" id="LR792632">
    <property type="protein sequence ID" value="CAB3288427.1"/>
    <property type="molecule type" value="Genomic_DNA"/>
</dbReference>
<dbReference type="AlphaFoldDB" id="A0A8D6SW28"/>